<accession>A0ABM1DP59</accession>
<keyword evidence="2" id="KW-1185">Reference proteome</keyword>
<feature type="compositionally biased region" description="Basic and acidic residues" evidence="1">
    <location>
        <begin position="196"/>
        <end position="208"/>
    </location>
</feature>
<dbReference type="GeneID" id="106804875"/>
<feature type="compositionally biased region" description="Basic and acidic residues" evidence="1">
    <location>
        <begin position="283"/>
        <end position="301"/>
    </location>
</feature>
<name>A0ABM1DP59_PRICU</name>
<dbReference type="RefSeq" id="XP_014661730.1">
    <property type="nucleotide sequence ID" value="XM_014806244.1"/>
</dbReference>
<reference evidence="3" key="1">
    <citation type="submission" date="2025-08" db="UniProtKB">
        <authorList>
            <consortium name="RefSeq"/>
        </authorList>
    </citation>
    <scope>IDENTIFICATION</scope>
</reference>
<gene>
    <name evidence="3" type="primary">LOC106804875</name>
</gene>
<evidence type="ECO:0000313" key="2">
    <source>
        <dbReference type="Proteomes" id="UP000695022"/>
    </source>
</evidence>
<feature type="compositionally biased region" description="Polar residues" evidence="1">
    <location>
        <begin position="598"/>
        <end position="610"/>
    </location>
</feature>
<feature type="compositionally biased region" description="Low complexity" evidence="1">
    <location>
        <begin position="230"/>
        <end position="258"/>
    </location>
</feature>
<feature type="compositionally biased region" description="Basic and acidic residues" evidence="1">
    <location>
        <begin position="611"/>
        <end position="623"/>
    </location>
</feature>
<feature type="compositionally biased region" description="Basic and acidic residues" evidence="1">
    <location>
        <begin position="482"/>
        <end position="491"/>
    </location>
</feature>
<feature type="region of interest" description="Disordered" evidence="1">
    <location>
        <begin position="598"/>
        <end position="689"/>
    </location>
</feature>
<organism evidence="2 3">
    <name type="scientific">Priapulus caudatus</name>
    <name type="common">Priapulid worm</name>
    <dbReference type="NCBI Taxonomy" id="37621"/>
    <lineage>
        <taxon>Eukaryota</taxon>
        <taxon>Metazoa</taxon>
        <taxon>Ecdysozoa</taxon>
        <taxon>Scalidophora</taxon>
        <taxon>Priapulida</taxon>
        <taxon>Priapulimorpha</taxon>
        <taxon>Priapulimorphida</taxon>
        <taxon>Priapulidae</taxon>
        <taxon>Priapulus</taxon>
    </lineage>
</organism>
<feature type="region of interest" description="Disordered" evidence="1">
    <location>
        <begin position="482"/>
        <end position="501"/>
    </location>
</feature>
<feature type="compositionally biased region" description="Polar residues" evidence="1">
    <location>
        <begin position="649"/>
        <end position="658"/>
    </location>
</feature>
<feature type="region of interest" description="Disordered" evidence="1">
    <location>
        <begin position="512"/>
        <end position="565"/>
    </location>
</feature>
<feature type="region of interest" description="Disordered" evidence="1">
    <location>
        <begin position="45"/>
        <end position="379"/>
    </location>
</feature>
<feature type="compositionally biased region" description="Low complexity" evidence="1">
    <location>
        <begin position="133"/>
        <end position="152"/>
    </location>
</feature>
<feature type="compositionally biased region" description="Basic residues" evidence="1">
    <location>
        <begin position="624"/>
        <end position="645"/>
    </location>
</feature>
<evidence type="ECO:0000313" key="3">
    <source>
        <dbReference type="RefSeq" id="XP_014661730.1"/>
    </source>
</evidence>
<feature type="compositionally biased region" description="Basic and acidic residues" evidence="1">
    <location>
        <begin position="334"/>
        <end position="362"/>
    </location>
</feature>
<protein>
    <submittedName>
        <fullName evidence="3">Serine/arginine repetitive matrix protein 1-like</fullName>
    </submittedName>
</protein>
<proteinExistence type="predicted"/>
<sequence length="746" mass="81768">MEPLMTEAHCSTVSRNLEDIRDEDVEASLRLLDDVLAEFDFDSISLHSNGEGDESGGKLSRAGETARDDDIPLDSIRSKVPPPTPDEAANFFASLFHKRTDNRRESDDDDSETRDSISTMVDIHTIGNDTKRSTSSSGSARSSQAPSSTGSSELYPRKDEDLLDVPTQSRSSSRSSSTVSGYASSTHETALPPRADCADRGDATRTRPEAIPVPPPTVSFLHKFAADVASSRASQDSKSSTSPGSSHSGSRESLLSDSPVPPVDRSLKQRARQSTGDSGIDVATHECDAAEKVDRGQHERASPPAQQSPKRFERGHYRSTSGTCLPPPPNVEVEEIRLSPDERLPSPPDEAKANRFAADRKPPPLIPKRNPKTRLSYASPADTRSDCGATCTCTCNCYLLDDCPQCSSDRAAAAAALTKPRVLTTFGGRRPGGGPPVDMVRCSCGEVVPVQSAHRQVAPAIDSPRYDDETESYIRTILHNIHRDGDGDARQMPRGRPLSHVPTAAHDAFRPYQRSQSFSPEPQVRVTHHDSTQKKKCKKAKDEQKKRESKKAAKKAAAAAAAARKPDVDIYGAIPQTSMMEHYGLNVELVHDPTNYSRQMQHHAATQQRSQSHDRYTSRLQSKERRHSPLHHSHAHHSSAHHSPVHRANQPSPISSTAKGLPDRSHRRCIPKRNPNDAASLRGRRPQQAQRLWRHCTCTRARLLPAGRDCPQCNSGIVRRRSAALTKSCSSLTDVRGRRLVEPPVE</sequence>
<evidence type="ECO:0000256" key="1">
    <source>
        <dbReference type="SAM" id="MobiDB-lite"/>
    </source>
</evidence>
<feature type="compositionally biased region" description="Low complexity" evidence="1">
    <location>
        <begin position="169"/>
        <end position="185"/>
    </location>
</feature>
<dbReference type="Proteomes" id="UP000695022">
    <property type="component" value="Unplaced"/>
</dbReference>